<feature type="domain" description="Multidrug resistance protein MdtA-like alpha-helical hairpin" evidence="5">
    <location>
        <begin position="106"/>
        <end position="174"/>
    </location>
</feature>
<dbReference type="Gene3D" id="1.10.287.470">
    <property type="entry name" value="Helix hairpin bin"/>
    <property type="match status" value="1"/>
</dbReference>
<evidence type="ECO:0000259" key="6">
    <source>
        <dbReference type="Pfam" id="PF25917"/>
    </source>
</evidence>
<sequence length="377" mass="40226">MAISARGAGLAVALLFSGLLAGCDEAPQQQAATPATNPAVTVVKVEARDLRPSVSFSARVEALNKVDLLARIQGYLDRQEFTEGASVKKGDLLYVIEQAPYKARVDAAEAAVAVAAARLDRTEIELKRQTTLVSKEAAAQTKLDDARTARNEAKGQYDKLMAELEQAKLQLSYTEIHAPIDGRIGKSLLSVGSFVSPQSGTLATIVQQDPIGVTFPVSQRDLLAVREKMGDTAKLNDQTVYVEIGKGKRYEFPGKVDFLDVAVNTGTDAVNVRATFPNPTGLLVDGQLVTAIVEAASAEPTLVVPVNAIQIDQSGPFVLVVNSEKKIEVRRVELLRQDNSFVAIAKGLSAGDLVVIEGVQKVRPGQVVDATEVKPEA</sequence>
<proteinExistence type="inferred from homology"/>
<evidence type="ECO:0000256" key="3">
    <source>
        <dbReference type="SAM" id="Coils"/>
    </source>
</evidence>
<evidence type="ECO:0000313" key="9">
    <source>
        <dbReference type="EMBL" id="PZF77011.1"/>
    </source>
</evidence>
<name>A0A2W2ANP0_9HYPH</name>
<feature type="domain" description="Multidrug resistance protein MdtA-like beta-barrel" evidence="7">
    <location>
        <begin position="210"/>
        <end position="295"/>
    </location>
</feature>
<evidence type="ECO:0000259" key="7">
    <source>
        <dbReference type="Pfam" id="PF25944"/>
    </source>
</evidence>
<dbReference type="Pfam" id="PF25944">
    <property type="entry name" value="Beta-barrel_RND"/>
    <property type="match status" value="1"/>
</dbReference>
<feature type="domain" description="Multidrug resistance protein MdtA-like C-terminal permuted SH3" evidence="8">
    <location>
        <begin position="302"/>
        <end position="361"/>
    </location>
</feature>
<protein>
    <submittedName>
        <fullName evidence="9">Efflux transporter periplasmic adaptor subunit</fullName>
    </submittedName>
</protein>
<reference evidence="10" key="1">
    <citation type="submission" date="2018-06" db="EMBL/GenBank/DDBJ databases">
        <title>Aestuariibacter litoralis strain KCTC 52945T.</title>
        <authorList>
            <person name="Li X."/>
            <person name="Salam N."/>
            <person name="Li J.-L."/>
            <person name="Chen Y.-M."/>
            <person name="Yang Z.-W."/>
            <person name="Zhang L.-Y."/>
            <person name="Han M.-X."/>
            <person name="Xiao M."/>
            <person name="Li W.-J."/>
        </authorList>
    </citation>
    <scope>NUCLEOTIDE SEQUENCE [LARGE SCALE GENOMIC DNA]</scope>
    <source>
        <strain evidence="10">KCTC 52945</strain>
    </source>
</reference>
<dbReference type="Pfam" id="PF25917">
    <property type="entry name" value="BSH_RND"/>
    <property type="match status" value="1"/>
</dbReference>
<dbReference type="InterPro" id="IPR058627">
    <property type="entry name" value="MdtA-like_C"/>
</dbReference>
<dbReference type="InterPro" id="IPR058624">
    <property type="entry name" value="MdtA-like_HH"/>
</dbReference>
<dbReference type="SUPFAM" id="SSF111369">
    <property type="entry name" value="HlyD-like secretion proteins"/>
    <property type="match status" value="1"/>
</dbReference>
<dbReference type="EMBL" id="QKVK01000004">
    <property type="protein sequence ID" value="PZF77011.1"/>
    <property type="molecule type" value="Genomic_DNA"/>
</dbReference>
<dbReference type="InterPro" id="IPR058626">
    <property type="entry name" value="MdtA-like_b-barrel"/>
</dbReference>
<evidence type="ECO:0000256" key="2">
    <source>
        <dbReference type="ARBA" id="ARBA00009477"/>
    </source>
</evidence>
<gene>
    <name evidence="9" type="ORF">DK847_11235</name>
</gene>
<dbReference type="Gene3D" id="2.40.50.100">
    <property type="match status" value="1"/>
</dbReference>
<evidence type="ECO:0000313" key="10">
    <source>
        <dbReference type="Proteomes" id="UP000248795"/>
    </source>
</evidence>
<evidence type="ECO:0000256" key="4">
    <source>
        <dbReference type="SAM" id="SignalP"/>
    </source>
</evidence>
<dbReference type="PANTHER" id="PTHR30158">
    <property type="entry name" value="ACRA/E-RELATED COMPONENT OF DRUG EFFLUX TRANSPORTER"/>
    <property type="match status" value="1"/>
</dbReference>
<evidence type="ECO:0000259" key="8">
    <source>
        <dbReference type="Pfam" id="PF25967"/>
    </source>
</evidence>
<dbReference type="GO" id="GO:0030313">
    <property type="term" value="C:cell envelope"/>
    <property type="evidence" value="ECO:0007669"/>
    <property type="project" value="UniProtKB-SubCell"/>
</dbReference>
<dbReference type="InterPro" id="IPR006143">
    <property type="entry name" value="RND_pump_MFP"/>
</dbReference>
<keyword evidence="3" id="KW-0175">Coiled coil</keyword>
<comment type="similarity">
    <text evidence="2">Belongs to the membrane fusion protein (MFP) (TC 8.A.1) family.</text>
</comment>
<comment type="subcellular location">
    <subcellularLocation>
        <location evidence="1">Cell envelope</location>
    </subcellularLocation>
</comment>
<feature type="coiled-coil region" evidence="3">
    <location>
        <begin position="105"/>
        <end position="170"/>
    </location>
</feature>
<dbReference type="GO" id="GO:0005886">
    <property type="term" value="C:plasma membrane"/>
    <property type="evidence" value="ECO:0007669"/>
    <property type="project" value="TreeGrafter"/>
</dbReference>
<dbReference type="Gene3D" id="2.40.30.170">
    <property type="match status" value="1"/>
</dbReference>
<dbReference type="RefSeq" id="WP_111198589.1">
    <property type="nucleotide sequence ID" value="NZ_QKVK01000004.1"/>
</dbReference>
<dbReference type="AlphaFoldDB" id="A0A2W2ANP0"/>
<dbReference type="Proteomes" id="UP000248795">
    <property type="component" value="Unassembled WGS sequence"/>
</dbReference>
<comment type="caution">
    <text evidence="9">The sequence shown here is derived from an EMBL/GenBank/DDBJ whole genome shotgun (WGS) entry which is preliminary data.</text>
</comment>
<feature type="domain" description="Multidrug resistance protein MdtA-like barrel-sandwich hybrid" evidence="6">
    <location>
        <begin position="64"/>
        <end position="199"/>
    </location>
</feature>
<dbReference type="InterPro" id="IPR058625">
    <property type="entry name" value="MdtA-like_BSH"/>
</dbReference>
<feature type="chain" id="PRO_5016158534" evidence="4">
    <location>
        <begin position="22"/>
        <end position="377"/>
    </location>
</feature>
<dbReference type="NCBIfam" id="TIGR01730">
    <property type="entry name" value="RND_mfp"/>
    <property type="match status" value="1"/>
</dbReference>
<accession>A0A2W2ANP0</accession>
<feature type="signal peptide" evidence="4">
    <location>
        <begin position="1"/>
        <end position="21"/>
    </location>
</feature>
<organism evidence="9 10">
    <name type="scientific">Aestuariivirga litoralis</name>
    <dbReference type="NCBI Taxonomy" id="2650924"/>
    <lineage>
        <taxon>Bacteria</taxon>
        <taxon>Pseudomonadati</taxon>
        <taxon>Pseudomonadota</taxon>
        <taxon>Alphaproteobacteria</taxon>
        <taxon>Hyphomicrobiales</taxon>
        <taxon>Aestuariivirgaceae</taxon>
        <taxon>Aestuariivirga</taxon>
    </lineage>
</organism>
<dbReference type="PROSITE" id="PS51257">
    <property type="entry name" value="PROKAR_LIPOPROTEIN"/>
    <property type="match status" value="1"/>
</dbReference>
<dbReference type="Pfam" id="PF25876">
    <property type="entry name" value="HH_MFP_RND"/>
    <property type="match status" value="1"/>
</dbReference>
<keyword evidence="4" id="KW-0732">Signal</keyword>
<keyword evidence="10" id="KW-1185">Reference proteome</keyword>
<evidence type="ECO:0000259" key="5">
    <source>
        <dbReference type="Pfam" id="PF25876"/>
    </source>
</evidence>
<evidence type="ECO:0000256" key="1">
    <source>
        <dbReference type="ARBA" id="ARBA00004196"/>
    </source>
</evidence>
<dbReference type="Pfam" id="PF25967">
    <property type="entry name" value="RND-MFP_C"/>
    <property type="match status" value="1"/>
</dbReference>
<dbReference type="Gene3D" id="2.40.420.20">
    <property type="match status" value="1"/>
</dbReference>
<dbReference type="GO" id="GO:0022857">
    <property type="term" value="F:transmembrane transporter activity"/>
    <property type="evidence" value="ECO:0007669"/>
    <property type="project" value="InterPro"/>
</dbReference>
<dbReference type="PANTHER" id="PTHR30158:SF3">
    <property type="entry name" value="MULTIDRUG EFFLUX PUMP SUBUNIT ACRA-RELATED"/>
    <property type="match status" value="1"/>
</dbReference>
<dbReference type="GO" id="GO:0046677">
    <property type="term" value="P:response to antibiotic"/>
    <property type="evidence" value="ECO:0007669"/>
    <property type="project" value="TreeGrafter"/>
</dbReference>